<feature type="non-terminal residue" evidence="1">
    <location>
        <position position="84"/>
    </location>
</feature>
<protein>
    <submittedName>
        <fullName evidence="1">Uncharacterized protein</fullName>
    </submittedName>
</protein>
<dbReference type="Proteomes" id="UP000649617">
    <property type="component" value="Unassembled WGS sequence"/>
</dbReference>
<comment type="caution">
    <text evidence="1">The sequence shown here is derived from an EMBL/GenBank/DDBJ whole genome shotgun (WGS) entry which is preliminary data.</text>
</comment>
<evidence type="ECO:0000313" key="2">
    <source>
        <dbReference type="Proteomes" id="UP000649617"/>
    </source>
</evidence>
<name>A0A812KFD8_SYMPI</name>
<sequence>EQVPSARETGAVACRSSKFPMDHVTASVQTVAKEATLQGAMLTLMYQCPQLQMMSRYRCLFESSVSTSILSLSCSGELLWASLQ</sequence>
<gene>
    <name evidence="1" type="ORF">SPIL2461_LOCUS3041</name>
</gene>
<proteinExistence type="predicted"/>
<keyword evidence="2" id="KW-1185">Reference proteome</keyword>
<dbReference type="AlphaFoldDB" id="A0A812KFD8"/>
<accession>A0A812KFD8</accession>
<reference evidence="1" key="1">
    <citation type="submission" date="2021-02" db="EMBL/GenBank/DDBJ databases">
        <authorList>
            <person name="Dougan E. K."/>
            <person name="Rhodes N."/>
            <person name="Thang M."/>
            <person name="Chan C."/>
        </authorList>
    </citation>
    <scope>NUCLEOTIDE SEQUENCE</scope>
</reference>
<dbReference type="EMBL" id="CAJNIZ010003525">
    <property type="protein sequence ID" value="CAE7223283.1"/>
    <property type="molecule type" value="Genomic_DNA"/>
</dbReference>
<evidence type="ECO:0000313" key="1">
    <source>
        <dbReference type="EMBL" id="CAE7223283.1"/>
    </source>
</evidence>
<organism evidence="1 2">
    <name type="scientific">Symbiodinium pilosum</name>
    <name type="common">Dinoflagellate</name>
    <dbReference type="NCBI Taxonomy" id="2952"/>
    <lineage>
        <taxon>Eukaryota</taxon>
        <taxon>Sar</taxon>
        <taxon>Alveolata</taxon>
        <taxon>Dinophyceae</taxon>
        <taxon>Suessiales</taxon>
        <taxon>Symbiodiniaceae</taxon>
        <taxon>Symbiodinium</taxon>
    </lineage>
</organism>